<organism evidence="1 2">
    <name type="scientific">Flavivirga eckloniae</name>
    <dbReference type="NCBI Taxonomy" id="1803846"/>
    <lineage>
        <taxon>Bacteria</taxon>
        <taxon>Pseudomonadati</taxon>
        <taxon>Bacteroidota</taxon>
        <taxon>Flavobacteriia</taxon>
        <taxon>Flavobacteriales</taxon>
        <taxon>Flavobacteriaceae</taxon>
        <taxon>Flavivirga</taxon>
    </lineage>
</organism>
<name>A0A2K9PT09_9FLAO</name>
<accession>A0A2K9PT09</accession>
<sequence>MKKIILLLALAGIIYSCSDDDKPIQNELNGTWHLIDVTCECKPVDFQIGEHVWSFNLENNKITVVNNPSENLEILSSGNYDFSLSEGKITILSVEYDYYFKDGYLFLSDHPEVDGPLMKFTRN</sequence>
<dbReference type="KEGG" id="fek:C1H87_16380"/>
<evidence type="ECO:0000313" key="1">
    <source>
        <dbReference type="EMBL" id="AUP80201.1"/>
    </source>
</evidence>
<proteinExistence type="predicted"/>
<keyword evidence="2" id="KW-1185">Reference proteome</keyword>
<dbReference type="OrthoDB" id="1448913at2"/>
<dbReference type="PROSITE" id="PS51257">
    <property type="entry name" value="PROKAR_LIPOPROTEIN"/>
    <property type="match status" value="1"/>
</dbReference>
<gene>
    <name evidence="1" type="ORF">C1H87_16380</name>
</gene>
<evidence type="ECO:0008006" key="3">
    <source>
        <dbReference type="Google" id="ProtNLM"/>
    </source>
</evidence>
<dbReference type="RefSeq" id="WP_102756853.1">
    <property type="nucleotide sequence ID" value="NZ_CP025791.1"/>
</dbReference>
<dbReference type="EMBL" id="CP025791">
    <property type="protein sequence ID" value="AUP80201.1"/>
    <property type="molecule type" value="Genomic_DNA"/>
</dbReference>
<reference evidence="1 2" key="1">
    <citation type="submission" date="2018-01" db="EMBL/GenBank/DDBJ databases">
        <title>Complete genome sequence of Flavivirga eckloniae ECD14 isolated from seaweed Ecklonia cava.</title>
        <authorList>
            <person name="Lee J.H."/>
            <person name="Baik K.S."/>
            <person name="Seong C.N."/>
        </authorList>
    </citation>
    <scope>NUCLEOTIDE SEQUENCE [LARGE SCALE GENOMIC DNA]</scope>
    <source>
        <strain evidence="1 2">ECD14</strain>
    </source>
</reference>
<dbReference type="Proteomes" id="UP000235826">
    <property type="component" value="Chromosome"/>
</dbReference>
<evidence type="ECO:0000313" key="2">
    <source>
        <dbReference type="Proteomes" id="UP000235826"/>
    </source>
</evidence>
<protein>
    <recommendedName>
        <fullName evidence="3">Lipocalin-like domain-containing protein</fullName>
    </recommendedName>
</protein>
<dbReference type="AlphaFoldDB" id="A0A2K9PT09"/>